<keyword evidence="3" id="KW-1185">Reference proteome</keyword>
<sequence length="328" mass="38150">MKAREWSYWTRNKLQILEDYLPAFNRAGSSVSQRIYIDLMSGQPDNVERHTKVKFDGSPKIALRADPGFTVLRFGEIGRKADLLQTALAEEFPGDDRYRVVKGDCNVTIDDTLADLRDIRWAPTFAFLDQQGAEIRWATIEKLAQFRRNNRNLKVEQWILMSPSMINREVRKSESYRLRVTQLYGTSEWLHIQEALWQRQITASQYRAEMVNLMRHRLQNSLGYKFTQRIPMKMSTNKMEIFDMVFATDHEVGDKIMRHLYNEAAKREPEMMRRAKIAKEEKEQEDQGISGLFSTADLPGARSGASGSILWEPTPVWDPASRPWWPSG</sequence>
<feature type="region of interest" description="Disordered" evidence="1">
    <location>
        <begin position="279"/>
        <end position="309"/>
    </location>
</feature>
<organism evidence="2 3">
    <name type="scientific">Gordonia phage BaxterFox</name>
    <dbReference type="NCBI Taxonomy" id="1821549"/>
    <lineage>
        <taxon>Viruses</taxon>
        <taxon>Duplodnaviria</taxon>
        <taxon>Heunggongvirae</taxon>
        <taxon>Uroviricota</taxon>
        <taxon>Caudoviricetes</taxon>
        <taxon>Nymbaxtervirinae</taxon>
        <taxon>Baxterfoxvirus</taxon>
        <taxon>Baxterfoxvirus baxterfox</taxon>
        <taxon>Baxtervirus baxterfox</taxon>
    </lineage>
</organism>
<evidence type="ECO:0000313" key="2">
    <source>
        <dbReference type="EMBL" id="AMS03852.1"/>
    </source>
</evidence>
<dbReference type="NCBIfam" id="TIGR04474">
    <property type="entry name" value="tcm_partner"/>
    <property type="match status" value="1"/>
</dbReference>
<evidence type="ECO:0000256" key="1">
    <source>
        <dbReference type="SAM" id="MobiDB-lite"/>
    </source>
</evidence>
<dbReference type="Proteomes" id="UP000203465">
    <property type="component" value="Segment"/>
</dbReference>
<proteinExistence type="predicted"/>
<dbReference type="KEGG" id="vg:29123677"/>
<dbReference type="InterPro" id="IPR031009">
    <property type="entry name" value="Tcm_partner"/>
</dbReference>
<gene>
    <name evidence="2" type="primary">42</name>
    <name evidence="2" type="ORF">SEA_BAXTERFOX_42</name>
</gene>
<dbReference type="GeneID" id="29123677"/>
<reference evidence="3" key="1">
    <citation type="submission" date="2016-03" db="EMBL/GenBank/DDBJ databases">
        <authorList>
            <person name="Ploux O."/>
        </authorList>
    </citation>
    <scope>NUCLEOTIDE SEQUENCE [LARGE SCALE GENOMIC DNA]</scope>
</reference>
<protein>
    <submittedName>
        <fullName evidence="2">Uncharacterized protein</fullName>
    </submittedName>
</protein>
<evidence type="ECO:0000313" key="3">
    <source>
        <dbReference type="Proteomes" id="UP000203465"/>
    </source>
</evidence>
<dbReference type="EMBL" id="KU963263">
    <property type="protein sequence ID" value="AMS03852.1"/>
    <property type="molecule type" value="Genomic_DNA"/>
</dbReference>
<accession>A0A142KCL9</accession>
<name>A0A142KCL9_9CAUD</name>
<dbReference type="RefSeq" id="YP_009300826.1">
    <property type="nucleotide sequence ID" value="NC_031226.1"/>
</dbReference>